<dbReference type="CDD" id="cd17332">
    <property type="entry name" value="MFS_MelB_like"/>
    <property type="match status" value="1"/>
</dbReference>
<keyword evidence="8" id="KW-1185">Reference proteome</keyword>
<name>A0A846RSK6_9MICO</name>
<protein>
    <submittedName>
        <fullName evidence="7">GPH family glycoside/pentoside/hexuronide:cation symporter</fullName>
    </submittedName>
</protein>
<dbReference type="InterPro" id="IPR036259">
    <property type="entry name" value="MFS_trans_sf"/>
</dbReference>
<gene>
    <name evidence="7" type="ORF">BKA07_002079</name>
</gene>
<sequence>MPVNSTDTPIKQQDPEKPGFVEKLGYGMAGGANNVVWTGISTFLVYFYTDVVGVAAGLIGTIFLFSRLIDGASDVAMGVVLDKTRTRFGKARPWLLWLALPFAVVATALFAVPDASTTVQIIYIIITYNIALLVYTAVEIPHGTLGALITYDQHQRSVLNVAKMVGAYVAIIAITNITLPIVDFLGGGQTGWVYTFIVFGLVAAATYFFTFWSTKERTDPVGTKQGKDRPTVKASLISLMRNKYWFIATLVLLLMYIYNAITAGVAIFYSEYVLGNPALVGLVATALTLATLGGMLIVVPITRRFGKRNTAIVGCLIAVFGSLIIFLVPDSTAVVVIGQIVRGIGKAAIMGVIFAMLADTMEYGEWKTGIRIEGLIYSGASMGIKVGTGLGSALIGWGLAASGYLGGQDTQSAEAVTMISNLFIWVPTLVSVLMAVLLYFFKLDKQYPQILEELQAMKSAKA</sequence>
<keyword evidence="4 5" id="KW-0472">Membrane</keyword>
<feature type="transmembrane region" description="Helical" evidence="5">
    <location>
        <begin position="340"/>
        <end position="361"/>
    </location>
</feature>
<dbReference type="Proteomes" id="UP000576792">
    <property type="component" value="Unassembled WGS sequence"/>
</dbReference>
<dbReference type="Gene3D" id="1.20.1250.20">
    <property type="entry name" value="MFS general substrate transporter like domains"/>
    <property type="match status" value="2"/>
</dbReference>
<dbReference type="GO" id="GO:0008643">
    <property type="term" value="P:carbohydrate transport"/>
    <property type="evidence" value="ECO:0007669"/>
    <property type="project" value="InterPro"/>
</dbReference>
<dbReference type="NCBIfam" id="TIGR00792">
    <property type="entry name" value="gph"/>
    <property type="match status" value="1"/>
</dbReference>
<dbReference type="RefSeq" id="WP_167950821.1">
    <property type="nucleotide sequence ID" value="NZ_BAAAPQ010000007.1"/>
</dbReference>
<feature type="transmembrane region" description="Helical" evidence="5">
    <location>
        <begin position="158"/>
        <end position="179"/>
    </location>
</feature>
<dbReference type="SUPFAM" id="SSF103473">
    <property type="entry name" value="MFS general substrate transporter"/>
    <property type="match status" value="1"/>
</dbReference>
<dbReference type="GO" id="GO:0006814">
    <property type="term" value="P:sodium ion transport"/>
    <property type="evidence" value="ECO:0007669"/>
    <property type="project" value="InterPro"/>
</dbReference>
<organism evidence="7 8">
    <name type="scientific">Brevibacterium marinum</name>
    <dbReference type="NCBI Taxonomy" id="418643"/>
    <lineage>
        <taxon>Bacteria</taxon>
        <taxon>Bacillati</taxon>
        <taxon>Actinomycetota</taxon>
        <taxon>Actinomycetes</taxon>
        <taxon>Micrococcales</taxon>
        <taxon>Brevibacteriaceae</taxon>
        <taxon>Brevibacterium</taxon>
    </lineage>
</organism>
<evidence type="ECO:0000313" key="7">
    <source>
        <dbReference type="EMBL" id="NJC57044.1"/>
    </source>
</evidence>
<feature type="transmembrane region" description="Helical" evidence="5">
    <location>
        <begin position="118"/>
        <end position="138"/>
    </location>
</feature>
<dbReference type="PANTHER" id="PTHR11328:SF24">
    <property type="entry name" value="MAJOR FACILITATOR SUPERFAMILY (MFS) PROFILE DOMAIN-CONTAINING PROTEIN"/>
    <property type="match status" value="1"/>
</dbReference>
<keyword evidence="3 5" id="KW-1133">Transmembrane helix</keyword>
<feature type="transmembrane region" description="Helical" evidence="5">
    <location>
        <begin position="94"/>
        <end position="112"/>
    </location>
</feature>
<evidence type="ECO:0000256" key="5">
    <source>
        <dbReference type="SAM" id="Phobius"/>
    </source>
</evidence>
<feature type="transmembrane region" description="Helical" evidence="5">
    <location>
        <begin position="382"/>
        <end position="402"/>
    </location>
</feature>
<dbReference type="GO" id="GO:0015293">
    <property type="term" value="F:symporter activity"/>
    <property type="evidence" value="ECO:0007669"/>
    <property type="project" value="InterPro"/>
</dbReference>
<feature type="transmembrane region" description="Helical" evidence="5">
    <location>
        <begin position="43"/>
        <end position="65"/>
    </location>
</feature>
<evidence type="ECO:0000256" key="1">
    <source>
        <dbReference type="ARBA" id="ARBA00004651"/>
    </source>
</evidence>
<dbReference type="GO" id="GO:0005886">
    <property type="term" value="C:plasma membrane"/>
    <property type="evidence" value="ECO:0007669"/>
    <property type="project" value="UniProtKB-SubCell"/>
</dbReference>
<comment type="caution">
    <text evidence="7">The sequence shown here is derived from an EMBL/GenBank/DDBJ whole genome shotgun (WGS) entry which is preliminary data.</text>
</comment>
<dbReference type="PROSITE" id="PS50850">
    <property type="entry name" value="MFS"/>
    <property type="match status" value="1"/>
</dbReference>
<dbReference type="InterPro" id="IPR001927">
    <property type="entry name" value="Na/Gal_symport"/>
</dbReference>
<keyword evidence="2 5" id="KW-0812">Transmembrane</keyword>
<feature type="domain" description="Major facilitator superfamily (MFS) profile" evidence="6">
    <location>
        <begin position="243"/>
        <end position="462"/>
    </location>
</feature>
<dbReference type="Pfam" id="PF13347">
    <property type="entry name" value="MFS_2"/>
    <property type="match status" value="1"/>
</dbReference>
<comment type="subcellular location">
    <subcellularLocation>
        <location evidence="1">Cell membrane</location>
        <topology evidence="1">Multi-pass membrane protein</topology>
    </subcellularLocation>
</comment>
<dbReference type="InterPro" id="IPR039672">
    <property type="entry name" value="MFS_2"/>
</dbReference>
<proteinExistence type="predicted"/>
<feature type="transmembrane region" description="Helical" evidence="5">
    <location>
        <begin position="311"/>
        <end position="328"/>
    </location>
</feature>
<dbReference type="EMBL" id="JAATJN010000001">
    <property type="protein sequence ID" value="NJC57044.1"/>
    <property type="molecule type" value="Genomic_DNA"/>
</dbReference>
<dbReference type="InterPro" id="IPR020846">
    <property type="entry name" value="MFS_dom"/>
</dbReference>
<evidence type="ECO:0000256" key="2">
    <source>
        <dbReference type="ARBA" id="ARBA00022692"/>
    </source>
</evidence>
<dbReference type="AlphaFoldDB" id="A0A846RSK6"/>
<evidence type="ECO:0000256" key="4">
    <source>
        <dbReference type="ARBA" id="ARBA00023136"/>
    </source>
</evidence>
<evidence type="ECO:0000256" key="3">
    <source>
        <dbReference type="ARBA" id="ARBA00022989"/>
    </source>
</evidence>
<feature type="transmembrane region" description="Helical" evidence="5">
    <location>
        <begin position="244"/>
        <end position="267"/>
    </location>
</feature>
<feature type="transmembrane region" description="Helical" evidence="5">
    <location>
        <begin position="191"/>
        <end position="212"/>
    </location>
</feature>
<dbReference type="PANTHER" id="PTHR11328">
    <property type="entry name" value="MAJOR FACILITATOR SUPERFAMILY DOMAIN-CONTAINING PROTEIN"/>
    <property type="match status" value="1"/>
</dbReference>
<reference evidence="7 8" key="1">
    <citation type="submission" date="2020-03" db="EMBL/GenBank/DDBJ databases">
        <title>Sequencing the genomes of 1000 actinobacteria strains.</title>
        <authorList>
            <person name="Klenk H.-P."/>
        </authorList>
    </citation>
    <scope>NUCLEOTIDE SEQUENCE [LARGE SCALE GENOMIC DNA]</scope>
    <source>
        <strain evidence="7 8">DSM 18964</strain>
    </source>
</reference>
<feature type="transmembrane region" description="Helical" evidence="5">
    <location>
        <begin position="422"/>
        <end position="441"/>
    </location>
</feature>
<evidence type="ECO:0000313" key="8">
    <source>
        <dbReference type="Proteomes" id="UP000576792"/>
    </source>
</evidence>
<feature type="transmembrane region" description="Helical" evidence="5">
    <location>
        <begin position="279"/>
        <end position="299"/>
    </location>
</feature>
<accession>A0A846RSK6</accession>
<evidence type="ECO:0000259" key="6">
    <source>
        <dbReference type="PROSITE" id="PS50850"/>
    </source>
</evidence>